<dbReference type="Proteomes" id="UP001501196">
    <property type="component" value="Unassembled WGS sequence"/>
</dbReference>
<feature type="compositionally biased region" description="Low complexity" evidence="1">
    <location>
        <begin position="122"/>
        <end position="132"/>
    </location>
</feature>
<dbReference type="EMBL" id="BAAAPW010000002">
    <property type="protein sequence ID" value="GAA2033731.1"/>
    <property type="molecule type" value="Genomic_DNA"/>
</dbReference>
<comment type="caution">
    <text evidence="3">The sequence shown here is derived from an EMBL/GenBank/DDBJ whole genome shotgun (WGS) entry which is preliminary data.</text>
</comment>
<organism evidence="3 4">
    <name type="scientific">Agromyces tropicus</name>
    <dbReference type="NCBI Taxonomy" id="555371"/>
    <lineage>
        <taxon>Bacteria</taxon>
        <taxon>Bacillati</taxon>
        <taxon>Actinomycetota</taxon>
        <taxon>Actinomycetes</taxon>
        <taxon>Micrococcales</taxon>
        <taxon>Microbacteriaceae</taxon>
        <taxon>Agromyces</taxon>
    </lineage>
</organism>
<feature type="region of interest" description="Disordered" evidence="1">
    <location>
        <begin position="101"/>
        <end position="155"/>
    </location>
</feature>
<feature type="signal peptide" evidence="2">
    <location>
        <begin position="1"/>
        <end position="26"/>
    </location>
</feature>
<gene>
    <name evidence="3" type="ORF">GCM10009819_17280</name>
</gene>
<feature type="compositionally biased region" description="Basic and acidic residues" evidence="1">
    <location>
        <begin position="140"/>
        <end position="155"/>
    </location>
</feature>
<evidence type="ECO:0000313" key="4">
    <source>
        <dbReference type="Proteomes" id="UP001501196"/>
    </source>
</evidence>
<evidence type="ECO:0008006" key="5">
    <source>
        <dbReference type="Google" id="ProtNLM"/>
    </source>
</evidence>
<protein>
    <recommendedName>
        <fullName evidence="5">Mucin-associated surface protein</fullName>
    </recommendedName>
</protein>
<keyword evidence="4" id="KW-1185">Reference proteome</keyword>
<accession>A0ABP5FTK1</accession>
<dbReference type="RefSeq" id="WP_344371822.1">
    <property type="nucleotide sequence ID" value="NZ_BAAAPW010000002.1"/>
</dbReference>
<proteinExistence type="predicted"/>
<feature type="chain" id="PRO_5047324242" description="Mucin-associated surface protein" evidence="2">
    <location>
        <begin position="27"/>
        <end position="155"/>
    </location>
</feature>
<feature type="compositionally biased region" description="Acidic residues" evidence="1">
    <location>
        <begin position="111"/>
        <end position="121"/>
    </location>
</feature>
<evidence type="ECO:0000256" key="2">
    <source>
        <dbReference type="SAM" id="SignalP"/>
    </source>
</evidence>
<sequence length="155" mass="15172">MTARLRRGLAAASVAVALAVGLASCATDPGISDERATGYRTQVVSIAESSAAGDYAEALGRLDALADQVDAAVADGTLDADRAAEITDAIALVRADLEAAMAAATPAPEPEPTEDAGDDGDAPGNSGDSGSNGNSGSGNGDDKPGKGKGRDKGDD</sequence>
<dbReference type="PROSITE" id="PS51257">
    <property type="entry name" value="PROKAR_LIPOPROTEIN"/>
    <property type="match status" value="1"/>
</dbReference>
<keyword evidence="2" id="KW-0732">Signal</keyword>
<reference evidence="4" key="1">
    <citation type="journal article" date="2019" name="Int. J. Syst. Evol. Microbiol.">
        <title>The Global Catalogue of Microorganisms (GCM) 10K type strain sequencing project: providing services to taxonomists for standard genome sequencing and annotation.</title>
        <authorList>
            <consortium name="The Broad Institute Genomics Platform"/>
            <consortium name="The Broad Institute Genome Sequencing Center for Infectious Disease"/>
            <person name="Wu L."/>
            <person name="Ma J."/>
        </authorList>
    </citation>
    <scope>NUCLEOTIDE SEQUENCE [LARGE SCALE GENOMIC DNA]</scope>
    <source>
        <strain evidence="4">JCM 15672</strain>
    </source>
</reference>
<evidence type="ECO:0000313" key="3">
    <source>
        <dbReference type="EMBL" id="GAA2033731.1"/>
    </source>
</evidence>
<name>A0ABP5FTK1_9MICO</name>
<evidence type="ECO:0000256" key="1">
    <source>
        <dbReference type="SAM" id="MobiDB-lite"/>
    </source>
</evidence>